<evidence type="ECO:0000259" key="8">
    <source>
        <dbReference type="Pfam" id="PF12804"/>
    </source>
</evidence>
<dbReference type="RefSeq" id="WP_109322417.1">
    <property type="nucleotide sequence ID" value="NZ_CP029346.1"/>
</dbReference>
<evidence type="ECO:0000256" key="7">
    <source>
        <dbReference type="ARBA" id="ARBA00023150"/>
    </source>
</evidence>
<dbReference type="GO" id="GO:0005525">
    <property type="term" value="F:GTP binding"/>
    <property type="evidence" value="ECO:0007669"/>
    <property type="project" value="UniProtKB-KW"/>
</dbReference>
<evidence type="ECO:0000256" key="6">
    <source>
        <dbReference type="ARBA" id="ARBA00023134"/>
    </source>
</evidence>
<feature type="domain" description="MobA-like NTP transferase" evidence="8">
    <location>
        <begin position="3"/>
        <end position="156"/>
    </location>
</feature>
<dbReference type="InterPro" id="IPR025877">
    <property type="entry name" value="MobA-like_NTP_Trfase"/>
</dbReference>
<keyword evidence="1" id="KW-0963">Cytoplasm</keyword>
<keyword evidence="5" id="KW-0460">Magnesium</keyword>
<evidence type="ECO:0000256" key="3">
    <source>
        <dbReference type="ARBA" id="ARBA00022723"/>
    </source>
</evidence>
<keyword evidence="6" id="KW-0342">GTP-binding</keyword>
<dbReference type="InterPro" id="IPR013482">
    <property type="entry name" value="Molybde_CF_guanTrfase"/>
</dbReference>
<keyword evidence="2 9" id="KW-0808">Transferase</keyword>
<dbReference type="Proteomes" id="UP000245468">
    <property type="component" value="Chromosome"/>
</dbReference>
<keyword evidence="3" id="KW-0479">Metal-binding</keyword>
<proteinExistence type="predicted"/>
<protein>
    <submittedName>
        <fullName evidence="9">Molybdenum cofactor guanylyltransferase</fullName>
        <ecNumber evidence="9">2.7.7.77</ecNumber>
    </submittedName>
</protein>
<dbReference type="Gene3D" id="3.90.550.10">
    <property type="entry name" value="Spore Coat Polysaccharide Biosynthesis Protein SpsA, Chain A"/>
    <property type="match status" value="1"/>
</dbReference>
<dbReference type="Pfam" id="PF12804">
    <property type="entry name" value="NTP_transf_3"/>
    <property type="match status" value="1"/>
</dbReference>
<dbReference type="GO" id="GO:0046872">
    <property type="term" value="F:metal ion binding"/>
    <property type="evidence" value="ECO:0007669"/>
    <property type="project" value="UniProtKB-KW"/>
</dbReference>
<name>A0A2S2DTF7_9BACT</name>
<keyword evidence="10" id="KW-1185">Reference proteome</keyword>
<dbReference type="AlphaFoldDB" id="A0A2S2DTF7"/>
<dbReference type="InterPro" id="IPR029044">
    <property type="entry name" value="Nucleotide-diphossugar_trans"/>
</dbReference>
<evidence type="ECO:0000256" key="5">
    <source>
        <dbReference type="ARBA" id="ARBA00022842"/>
    </source>
</evidence>
<dbReference type="CDD" id="cd02503">
    <property type="entry name" value="MobA"/>
    <property type="match status" value="1"/>
</dbReference>
<gene>
    <name evidence="9" type="primary">mobA</name>
    <name evidence="9" type="ORF">HME7025_00810</name>
</gene>
<keyword evidence="9" id="KW-0548">Nucleotidyltransferase</keyword>
<dbReference type="PANTHER" id="PTHR19136">
    <property type="entry name" value="MOLYBDENUM COFACTOR GUANYLYLTRANSFERASE"/>
    <property type="match status" value="1"/>
</dbReference>
<dbReference type="GO" id="GO:0061603">
    <property type="term" value="F:molybdenum cofactor guanylyltransferase activity"/>
    <property type="evidence" value="ECO:0007669"/>
    <property type="project" value="UniProtKB-EC"/>
</dbReference>
<keyword evidence="7" id="KW-0501">Molybdenum cofactor biosynthesis</keyword>
<dbReference type="GO" id="GO:0006777">
    <property type="term" value="P:Mo-molybdopterin cofactor biosynthetic process"/>
    <property type="evidence" value="ECO:0007669"/>
    <property type="project" value="UniProtKB-KW"/>
</dbReference>
<dbReference type="OrthoDB" id="9788394at2"/>
<accession>A0A2S2DTF7</accession>
<sequence>MIGLVMAGGKSLRMGSDKGLLVTKTGEIWAKSAWNKLQSCGIKSYVGINPLQTPSYSPHIPPANIILDHPDIVAPGPIQGILSAHLSYPKEDILVLACDMPNMEISCLQDLMEFRNSQPNALAWVYQNGDQIEPMCAIYSANGLEKLTALLEKKELIPTSLISILNRLQAAIKPVSAENTKNFINCNTPEEIN</sequence>
<dbReference type="SUPFAM" id="SSF53448">
    <property type="entry name" value="Nucleotide-diphospho-sugar transferases"/>
    <property type="match status" value="1"/>
</dbReference>
<evidence type="ECO:0000256" key="1">
    <source>
        <dbReference type="ARBA" id="ARBA00022490"/>
    </source>
</evidence>
<evidence type="ECO:0000256" key="2">
    <source>
        <dbReference type="ARBA" id="ARBA00022679"/>
    </source>
</evidence>
<dbReference type="PANTHER" id="PTHR19136:SF81">
    <property type="entry name" value="MOLYBDENUM COFACTOR GUANYLYLTRANSFERASE"/>
    <property type="match status" value="1"/>
</dbReference>
<dbReference type="EMBL" id="CP029346">
    <property type="protein sequence ID" value="AWL08681.1"/>
    <property type="molecule type" value="Genomic_DNA"/>
</dbReference>
<organism evidence="9 10">
    <name type="scientific">Aquirufa nivalisilvae</name>
    <dbReference type="NCBI Taxonomy" id="2516557"/>
    <lineage>
        <taxon>Bacteria</taxon>
        <taxon>Pseudomonadati</taxon>
        <taxon>Bacteroidota</taxon>
        <taxon>Cytophagia</taxon>
        <taxon>Cytophagales</taxon>
        <taxon>Flectobacillaceae</taxon>
        <taxon>Aquirufa</taxon>
    </lineage>
</organism>
<reference evidence="10" key="1">
    <citation type="submission" date="2018-05" db="EMBL/GenBank/DDBJ databases">
        <title>Pseudarcicella sp. HME7025 Genome sequencing and assembly.</title>
        <authorList>
            <person name="Kim H."/>
            <person name="Kang H."/>
            <person name="Joh K."/>
        </authorList>
    </citation>
    <scope>NUCLEOTIDE SEQUENCE [LARGE SCALE GENOMIC DNA]</scope>
    <source>
        <strain evidence="10">HME7025</strain>
    </source>
</reference>
<keyword evidence="4" id="KW-0547">Nucleotide-binding</keyword>
<evidence type="ECO:0000313" key="9">
    <source>
        <dbReference type="EMBL" id="AWL08681.1"/>
    </source>
</evidence>
<evidence type="ECO:0000313" key="10">
    <source>
        <dbReference type="Proteomes" id="UP000245468"/>
    </source>
</evidence>
<dbReference type="EC" id="2.7.7.77" evidence="9"/>
<evidence type="ECO:0000256" key="4">
    <source>
        <dbReference type="ARBA" id="ARBA00022741"/>
    </source>
</evidence>
<dbReference type="KEGG" id="psez:HME7025_00810"/>